<sequence>MAVMMQAFLAVSAVIPGAPQARKGDPEHGLATDWILFPALRAAADDGNRDMTLATGARP</sequence>
<dbReference type="RefSeq" id="WP_188516777.1">
    <property type="nucleotide sequence ID" value="NZ_BMES01000001.1"/>
</dbReference>
<proteinExistence type="predicted"/>
<evidence type="ECO:0000313" key="1">
    <source>
        <dbReference type="EMBL" id="GGH13503.1"/>
    </source>
</evidence>
<dbReference type="AlphaFoldDB" id="A0A917I680"/>
<name>A0A917I680_9HYPH</name>
<keyword evidence="2" id="KW-1185">Reference proteome</keyword>
<dbReference type="EMBL" id="BMES01000001">
    <property type="protein sequence ID" value="GGH13503.1"/>
    <property type="molecule type" value="Genomic_DNA"/>
</dbReference>
<protein>
    <submittedName>
        <fullName evidence="1">Uncharacterized protein</fullName>
    </submittedName>
</protein>
<reference evidence="1" key="2">
    <citation type="submission" date="2020-09" db="EMBL/GenBank/DDBJ databases">
        <authorList>
            <person name="Sun Q."/>
            <person name="Zhou Y."/>
        </authorList>
    </citation>
    <scope>NUCLEOTIDE SEQUENCE</scope>
    <source>
        <strain evidence="1">CGMCC 1.12214</strain>
    </source>
</reference>
<gene>
    <name evidence="1" type="ORF">GCM10007036_12140</name>
</gene>
<dbReference type="Proteomes" id="UP000603912">
    <property type="component" value="Unassembled WGS sequence"/>
</dbReference>
<reference evidence="1" key="1">
    <citation type="journal article" date="2014" name="Int. J. Syst. Evol. Microbiol.">
        <title>Complete genome sequence of Corynebacterium casei LMG S-19264T (=DSM 44701T), isolated from a smear-ripened cheese.</title>
        <authorList>
            <consortium name="US DOE Joint Genome Institute (JGI-PGF)"/>
            <person name="Walter F."/>
            <person name="Albersmeier A."/>
            <person name="Kalinowski J."/>
            <person name="Ruckert C."/>
        </authorList>
    </citation>
    <scope>NUCLEOTIDE SEQUENCE</scope>
    <source>
        <strain evidence="1">CGMCC 1.12214</strain>
    </source>
</reference>
<organism evidence="1 2">
    <name type="scientific">Alsobacter metallidurans</name>
    <dbReference type="NCBI Taxonomy" id="340221"/>
    <lineage>
        <taxon>Bacteria</taxon>
        <taxon>Pseudomonadati</taxon>
        <taxon>Pseudomonadota</taxon>
        <taxon>Alphaproteobacteria</taxon>
        <taxon>Hyphomicrobiales</taxon>
        <taxon>Alsobacteraceae</taxon>
        <taxon>Alsobacter</taxon>
    </lineage>
</organism>
<comment type="caution">
    <text evidence="1">The sequence shown here is derived from an EMBL/GenBank/DDBJ whole genome shotgun (WGS) entry which is preliminary data.</text>
</comment>
<accession>A0A917I680</accession>
<evidence type="ECO:0000313" key="2">
    <source>
        <dbReference type="Proteomes" id="UP000603912"/>
    </source>
</evidence>